<evidence type="ECO:0000313" key="2">
    <source>
        <dbReference type="EMBL" id="KAL1115734.1"/>
    </source>
</evidence>
<accession>A0ABD0XWT7</accession>
<dbReference type="Proteomes" id="UP001558652">
    <property type="component" value="Unassembled WGS sequence"/>
</dbReference>
<dbReference type="AlphaFoldDB" id="A0ABD0XWT7"/>
<organism evidence="2 3">
    <name type="scientific">Ranatra chinensis</name>
    <dbReference type="NCBI Taxonomy" id="642074"/>
    <lineage>
        <taxon>Eukaryota</taxon>
        <taxon>Metazoa</taxon>
        <taxon>Ecdysozoa</taxon>
        <taxon>Arthropoda</taxon>
        <taxon>Hexapoda</taxon>
        <taxon>Insecta</taxon>
        <taxon>Pterygota</taxon>
        <taxon>Neoptera</taxon>
        <taxon>Paraneoptera</taxon>
        <taxon>Hemiptera</taxon>
        <taxon>Heteroptera</taxon>
        <taxon>Panheteroptera</taxon>
        <taxon>Nepomorpha</taxon>
        <taxon>Nepidae</taxon>
        <taxon>Ranatrinae</taxon>
        <taxon>Ranatra</taxon>
    </lineage>
</organism>
<feature type="compositionally biased region" description="Polar residues" evidence="1">
    <location>
        <begin position="114"/>
        <end position="125"/>
    </location>
</feature>
<reference evidence="2 3" key="1">
    <citation type="submission" date="2024-07" db="EMBL/GenBank/DDBJ databases">
        <title>Chromosome-level genome assembly of the water stick insect Ranatra chinensis (Heteroptera: Nepidae).</title>
        <authorList>
            <person name="Liu X."/>
        </authorList>
    </citation>
    <scope>NUCLEOTIDE SEQUENCE [LARGE SCALE GENOMIC DNA]</scope>
    <source>
        <strain evidence="2">Cailab_2021Rc</strain>
        <tissue evidence="2">Muscle</tissue>
    </source>
</reference>
<name>A0ABD0XWT7_9HEMI</name>
<comment type="caution">
    <text evidence="2">The sequence shown here is derived from an EMBL/GenBank/DDBJ whole genome shotgun (WGS) entry which is preliminary data.</text>
</comment>
<gene>
    <name evidence="2" type="ORF">AAG570_006024</name>
</gene>
<evidence type="ECO:0000256" key="1">
    <source>
        <dbReference type="SAM" id="MobiDB-lite"/>
    </source>
</evidence>
<dbReference type="EMBL" id="JBFDAA010000019">
    <property type="protein sequence ID" value="KAL1115734.1"/>
    <property type="molecule type" value="Genomic_DNA"/>
</dbReference>
<protein>
    <submittedName>
        <fullName evidence="2">Uncharacterized protein</fullName>
    </submittedName>
</protein>
<keyword evidence="3" id="KW-1185">Reference proteome</keyword>
<sequence length="142" mass="15295">MPAQKAPPGSSPRCSARRFALLKSRVTFFRTNPGRRGCLRVFCRWPDQARSHVSSQLTSHDVALFSGPPFVSLVPGTLNVPDGHNTFEIPKLNVPGYFQNAGKPRSTPKGDGNDVQTTETPQAAANSIAARPTGSAPIEKKN</sequence>
<proteinExistence type="predicted"/>
<feature type="region of interest" description="Disordered" evidence="1">
    <location>
        <begin position="94"/>
        <end position="142"/>
    </location>
</feature>
<evidence type="ECO:0000313" key="3">
    <source>
        <dbReference type="Proteomes" id="UP001558652"/>
    </source>
</evidence>